<dbReference type="PhylomeDB" id="A0A0G4I2X9"/>
<accession>A0A0G4I2X9</accession>
<dbReference type="SMART" id="SM00322">
    <property type="entry name" value="KH"/>
    <property type="match status" value="2"/>
</dbReference>
<dbReference type="InterPro" id="IPR004088">
    <property type="entry name" value="KH_dom_type_1"/>
</dbReference>
<evidence type="ECO:0000259" key="4">
    <source>
        <dbReference type="SMART" id="SM00322"/>
    </source>
</evidence>
<name>A0A0G4I2X9_9ALVE</name>
<organism evidence="5">
    <name type="scientific">Chromera velia CCMP2878</name>
    <dbReference type="NCBI Taxonomy" id="1169474"/>
    <lineage>
        <taxon>Eukaryota</taxon>
        <taxon>Sar</taxon>
        <taxon>Alveolata</taxon>
        <taxon>Colpodellida</taxon>
        <taxon>Chromeraceae</taxon>
        <taxon>Chromera</taxon>
    </lineage>
</organism>
<dbReference type="PANTHER" id="PTHR10288">
    <property type="entry name" value="KH DOMAIN CONTAINING RNA BINDING PROTEIN"/>
    <property type="match status" value="1"/>
</dbReference>
<evidence type="ECO:0000256" key="3">
    <source>
        <dbReference type="SAM" id="MobiDB-lite"/>
    </source>
</evidence>
<sequence length="644" mass="67024">MCRPFGVVTVPCAAYAWPGWSKMRLTGPQNCVIEALSTVHDKEGLPLRMILPDAEQRHRDGFRRHVEEGERLFGAAVAVRPLTADGEFALEVSGPPGTSLAPLRAFSSFVLRPSSPVTTGAPIEVGAGGGLFSRPTRLPQNTGSVWRAPHPNYPQQQQEENEAVWAFGGSGGNAGNGAGNTHPEYFFDTSTTMTAMRRDTFGRALAPPSVHRHAGGQGALTTTAATHTPYHNNTSVPVPQLQLSGGGFGPAAAVGGGANSLLSQQTLSQVGGATPVPNPPFPVAQLQQQSATPHYHTLPPIHLTAAGEVVVLTGDGGGGGHGGPNGAGPFSGDNAPLFLQRFMSIPAHFVPRLIGGEGKCILDFQNRSGATLKYDRVTSAEGMKTVRIRGNERQVDAAVELLVNKLASWVARDVGGPNRRTFWVPDAMVNQIIGKKGAKISDFQLMSGASVFVDCRESARVGLVREITQSLAVGVGEAQDVAEHLQRVQGNMTPSAFPASLDVSTFVRRVVLTGTTANVDRCRGLLSDCVCKALRLAAQHAPAGGQTHPHAFAQTQGVAPTTDAPPPYFAGGVTGGQGGPVYSQTPLHGSAGVPHPVQQGSPWTGGAATGTGGAPPLHQANAGGDHVNPVAPPPYASPPPAFEF</sequence>
<dbReference type="GO" id="GO:0003723">
    <property type="term" value="F:RNA binding"/>
    <property type="evidence" value="ECO:0007669"/>
    <property type="project" value="UniProtKB-UniRule"/>
</dbReference>
<dbReference type="AlphaFoldDB" id="A0A0G4I2X9"/>
<dbReference type="SUPFAM" id="SSF54791">
    <property type="entry name" value="Eukaryotic type KH-domain (KH-domain type I)"/>
    <property type="match status" value="2"/>
</dbReference>
<keyword evidence="2" id="KW-0694">RNA-binding</keyword>
<evidence type="ECO:0000313" key="5">
    <source>
        <dbReference type="EMBL" id="CEM51249.1"/>
    </source>
</evidence>
<dbReference type="EMBL" id="CDMZ01004894">
    <property type="protein sequence ID" value="CEM51249.1"/>
    <property type="molecule type" value="Genomic_DNA"/>
</dbReference>
<dbReference type="InterPro" id="IPR036612">
    <property type="entry name" value="KH_dom_type_1_sf"/>
</dbReference>
<feature type="region of interest" description="Disordered" evidence="3">
    <location>
        <begin position="586"/>
        <end position="644"/>
    </location>
</feature>
<keyword evidence="1" id="KW-0677">Repeat</keyword>
<gene>
    <name evidence="5" type="ORF">Cvel_10490</name>
</gene>
<dbReference type="PROSITE" id="PS50084">
    <property type="entry name" value="KH_TYPE_1"/>
    <property type="match status" value="2"/>
</dbReference>
<dbReference type="InterPro" id="IPR004087">
    <property type="entry name" value="KH_dom"/>
</dbReference>
<feature type="compositionally biased region" description="Pro residues" evidence="3">
    <location>
        <begin position="630"/>
        <end position="644"/>
    </location>
</feature>
<dbReference type="CDD" id="cd00105">
    <property type="entry name" value="KH-I"/>
    <property type="match status" value="2"/>
</dbReference>
<reference evidence="5" key="1">
    <citation type="submission" date="2014-11" db="EMBL/GenBank/DDBJ databases">
        <authorList>
            <person name="Otto D Thomas"/>
            <person name="Naeem Raeece"/>
        </authorList>
    </citation>
    <scope>NUCLEOTIDE SEQUENCE</scope>
</reference>
<feature type="domain" description="K Homology" evidence="4">
    <location>
        <begin position="337"/>
        <end position="407"/>
    </location>
</feature>
<evidence type="ECO:0000256" key="2">
    <source>
        <dbReference type="PROSITE-ProRule" id="PRU00117"/>
    </source>
</evidence>
<proteinExistence type="predicted"/>
<evidence type="ECO:0000256" key="1">
    <source>
        <dbReference type="ARBA" id="ARBA00022737"/>
    </source>
</evidence>
<feature type="domain" description="K Homology" evidence="4">
    <location>
        <begin position="416"/>
        <end position="473"/>
    </location>
</feature>
<dbReference type="VEuPathDB" id="CryptoDB:Cvel_10490"/>
<dbReference type="Gene3D" id="3.30.1370.10">
    <property type="entry name" value="K Homology domain, type 1"/>
    <property type="match status" value="2"/>
</dbReference>
<protein>
    <recommendedName>
        <fullName evidence="4">K Homology domain-containing protein</fullName>
    </recommendedName>
</protein>
<dbReference type="Pfam" id="PF00013">
    <property type="entry name" value="KH_1"/>
    <property type="match status" value="2"/>
</dbReference>